<reference evidence="2" key="2">
    <citation type="submission" date="2020-07" db="EMBL/GenBank/DDBJ databases">
        <authorList>
            <person name="Vera ALvarez R."/>
            <person name="Arias-Moreno D.M."/>
            <person name="Jimenez-Jacinto V."/>
            <person name="Jimenez-Bremont J.F."/>
            <person name="Swaminathan K."/>
            <person name="Moose S.P."/>
            <person name="Guerrero-Gonzalez M.L."/>
            <person name="Marino-Ramirez L."/>
            <person name="Landsman D."/>
            <person name="Rodriguez-Kessler M."/>
            <person name="Delgado-Sanchez P."/>
        </authorList>
    </citation>
    <scope>NUCLEOTIDE SEQUENCE</scope>
    <source>
        <tissue evidence="2">Cladode</tissue>
    </source>
</reference>
<dbReference type="AlphaFoldDB" id="A0A7C9EDM1"/>
<dbReference type="GO" id="GO:0016747">
    <property type="term" value="F:acyltransferase activity, transferring groups other than amino-acyl groups"/>
    <property type="evidence" value="ECO:0007669"/>
    <property type="project" value="TreeGrafter"/>
</dbReference>
<sequence>MEQNQKNTTSPSVKVHSVLTIVSGTPVRKGSVCPLSPLDHAMAHHSLHLIFYYSCGSFDLDRIRPPLNDVLSLYPIVTGRLARDGDGNWHVKCTDAGVRTYLANADVSIDEWLRFAGADDERLLSPWEDLPDDPHIWSPFRIQITEFEGGGTAVGLSCPHMLADPTSATLLIKSWTEALHHEPIAHPPLLHPLALKPPPATTTSITSPVYYAAKSTRSEPKKSPKMASATFCFLDSAIKKSLSEIQSTFPDATPFDLLVALFWTRIARVKRSTWDQTPSMSFCMDIRRRLQDPLPDGFFGNALHFSQLKVGAHELECGDLCNVAELVHCHVAGLDLQDEFWSAVDWLGSRKDGHGKFASPFRMYGPELTCVNMEHMIPDESESEPFMYMTQFVKGQKPVHVSCHVGNSEGEGLILVLPSPEGGLARRVAVMLPEEEMDRLVEDKVILSLEPTFLLSGRM</sequence>
<evidence type="ECO:0000256" key="1">
    <source>
        <dbReference type="ARBA" id="ARBA00009861"/>
    </source>
</evidence>
<evidence type="ECO:0008006" key="3">
    <source>
        <dbReference type="Google" id="ProtNLM"/>
    </source>
</evidence>
<accession>A0A7C9EDM1</accession>
<dbReference type="Pfam" id="PF02458">
    <property type="entry name" value="Transferase"/>
    <property type="match status" value="1"/>
</dbReference>
<reference evidence="2" key="1">
    <citation type="journal article" date="2013" name="J. Plant Res.">
        <title>Effect of fungi and light on seed germination of three Opuntia species from semiarid lands of central Mexico.</title>
        <authorList>
            <person name="Delgado-Sanchez P."/>
            <person name="Jimenez-Bremont J.F."/>
            <person name="Guerrero-Gonzalez Mde L."/>
            <person name="Flores J."/>
        </authorList>
    </citation>
    <scope>NUCLEOTIDE SEQUENCE</scope>
    <source>
        <tissue evidence="2">Cladode</tissue>
    </source>
</reference>
<evidence type="ECO:0000313" key="2">
    <source>
        <dbReference type="EMBL" id="MBA4665702.1"/>
    </source>
</evidence>
<dbReference type="PANTHER" id="PTHR31642:SF316">
    <property type="entry name" value="PROTEIN ECERIFERUM 26-LIKE"/>
    <property type="match status" value="1"/>
</dbReference>
<name>A0A7C9EDM1_OPUST</name>
<dbReference type="SUPFAM" id="SSF52777">
    <property type="entry name" value="CoA-dependent acyltransferases"/>
    <property type="match status" value="1"/>
</dbReference>
<dbReference type="InterPro" id="IPR023213">
    <property type="entry name" value="CAT-like_dom_sf"/>
</dbReference>
<dbReference type="Gene3D" id="3.30.559.10">
    <property type="entry name" value="Chloramphenicol acetyltransferase-like domain"/>
    <property type="match status" value="2"/>
</dbReference>
<dbReference type="EMBL" id="GISG01228051">
    <property type="protein sequence ID" value="MBA4665702.1"/>
    <property type="molecule type" value="Transcribed_RNA"/>
</dbReference>
<comment type="similarity">
    <text evidence="1">Belongs to the plant acyltransferase family.</text>
</comment>
<protein>
    <recommendedName>
        <fullName evidence="3">Shikimate O-hydroxycinnamoyltransferase</fullName>
    </recommendedName>
</protein>
<organism evidence="2">
    <name type="scientific">Opuntia streptacantha</name>
    <name type="common">Prickly pear cactus</name>
    <name type="synonym">Opuntia cardona</name>
    <dbReference type="NCBI Taxonomy" id="393608"/>
    <lineage>
        <taxon>Eukaryota</taxon>
        <taxon>Viridiplantae</taxon>
        <taxon>Streptophyta</taxon>
        <taxon>Embryophyta</taxon>
        <taxon>Tracheophyta</taxon>
        <taxon>Spermatophyta</taxon>
        <taxon>Magnoliopsida</taxon>
        <taxon>eudicotyledons</taxon>
        <taxon>Gunneridae</taxon>
        <taxon>Pentapetalae</taxon>
        <taxon>Caryophyllales</taxon>
        <taxon>Cactineae</taxon>
        <taxon>Cactaceae</taxon>
        <taxon>Opuntioideae</taxon>
        <taxon>Opuntia</taxon>
    </lineage>
</organism>
<dbReference type="InterPro" id="IPR050317">
    <property type="entry name" value="Plant_Fungal_Acyltransferase"/>
</dbReference>
<proteinExistence type="inferred from homology"/>
<dbReference type="PANTHER" id="PTHR31642">
    <property type="entry name" value="TRICHOTHECENE 3-O-ACETYLTRANSFERASE"/>
    <property type="match status" value="1"/>
</dbReference>